<dbReference type="Proteomes" id="UP000564806">
    <property type="component" value="Unassembled WGS sequence"/>
</dbReference>
<reference evidence="2" key="1">
    <citation type="submission" date="2020-06" db="EMBL/GenBank/DDBJ databases">
        <title>Paenibacillus sp. nov., isolated from soil.</title>
        <authorList>
            <person name="Seo Y.L."/>
        </authorList>
    </citation>
    <scope>NUCLEOTIDE SEQUENCE [LARGE SCALE GENOMIC DNA]</scope>
    <source>
        <strain evidence="2">JW14</strain>
    </source>
</reference>
<evidence type="ECO:0000256" key="1">
    <source>
        <dbReference type="SAM" id="SignalP"/>
    </source>
</evidence>
<evidence type="ECO:0000313" key="3">
    <source>
        <dbReference type="Proteomes" id="UP000564806"/>
    </source>
</evidence>
<keyword evidence="3" id="KW-1185">Reference proteome</keyword>
<feature type="chain" id="PRO_5039395384" evidence="1">
    <location>
        <begin position="17"/>
        <end position="196"/>
    </location>
</feature>
<comment type="caution">
    <text evidence="2">The sequence shown here is derived from an EMBL/GenBank/DDBJ whole genome shotgun (WGS) entry which is preliminary data.</text>
</comment>
<keyword evidence="1" id="KW-0732">Signal</keyword>
<gene>
    <name evidence="2" type="ORF">HPT30_12210</name>
</gene>
<dbReference type="RefSeq" id="WP_175371660.1">
    <property type="nucleotide sequence ID" value="NZ_JABWCS010000206.1"/>
</dbReference>
<organism evidence="2 3">
    <name type="scientific">Paenibacillus agri</name>
    <dbReference type="NCBI Taxonomy" id="2744309"/>
    <lineage>
        <taxon>Bacteria</taxon>
        <taxon>Bacillati</taxon>
        <taxon>Bacillota</taxon>
        <taxon>Bacilli</taxon>
        <taxon>Bacillales</taxon>
        <taxon>Paenibacillaceae</taxon>
        <taxon>Paenibacillus</taxon>
    </lineage>
</organism>
<evidence type="ECO:0000313" key="2">
    <source>
        <dbReference type="EMBL" id="NUU61112.1"/>
    </source>
</evidence>
<feature type="signal peptide" evidence="1">
    <location>
        <begin position="1"/>
        <end position="16"/>
    </location>
</feature>
<protein>
    <submittedName>
        <fullName evidence="2">Uncharacterized protein</fullName>
    </submittedName>
</protein>
<dbReference type="EMBL" id="JABWCS010000206">
    <property type="protein sequence ID" value="NUU61112.1"/>
    <property type="molecule type" value="Genomic_DNA"/>
</dbReference>
<name>A0A850EQX7_9BACL</name>
<proteinExistence type="predicted"/>
<sequence length="196" mass="22551">MLLLFLQLSISSTAFSYCNVVMFSRGSANSMLFALQNHLQAAKPYIMMWKNTAYGGFEMSVPDKEIVVNKLNQKYGCSLSTISRKQIMYQGESGEKRIVVCTPYSKIHTIGKGWFDLKITQVELLDDADISLLVVRLEDGRFYYVDFKELRKMITLENQIVNSREGKHWKFYIWGNIIQVRGCSDKFLSVSEILIS</sequence>
<accession>A0A850EQX7</accession>
<dbReference type="AlphaFoldDB" id="A0A850EQX7"/>